<sequence>MKSIGTLFGESRLLAKSIDRINISPEQIDFAGWNAEAKLLCSMQGSCLSSATLLVKGKYVPTYGINGRCYGFLFNAEQCFIYDVSSKDSNSNRITKLEKRKLNKGIDLLAKNELGLKTLDELSTEIQLQDPKELNEVLLDSWKHSCVGLYVRYLESTQDQKHFYTSLLEIRLIQKYLIQKFSFPTDFPICLYNEKLGKLMRFPADTELKLYARMQGIHAKTQPKLFDLLSDEYQFSLEPSPLTVEAYLKHHEMAREFTPELINKMLRKLTSLFIPFDGRKVDVTSIGKESVDSVSGIAKEQIENIIQDYMANTPKHSPLLAKESFFKFKTELGSPILAGQQEIAFENLKYTSQ</sequence>
<evidence type="ECO:0000313" key="1">
    <source>
        <dbReference type="EMBL" id="RUQ85074.1"/>
    </source>
</evidence>
<accession>A0A3S1CL14</accession>
<dbReference type="AlphaFoldDB" id="A0A3S1CL14"/>
<name>A0A3S1CL14_9GAMM</name>
<dbReference type="EMBL" id="RZGR01000021">
    <property type="protein sequence ID" value="RUQ85074.1"/>
    <property type="molecule type" value="Genomic_DNA"/>
</dbReference>
<gene>
    <name evidence="1" type="ORF">EKM59_07565</name>
</gene>
<reference evidence="1 2" key="1">
    <citation type="submission" date="2018-12" db="EMBL/GenBank/DDBJ databases">
        <title>Legionella sp,whole genome shotgun sequence.</title>
        <authorList>
            <person name="Wu H."/>
        </authorList>
    </citation>
    <scope>NUCLEOTIDE SEQUENCE [LARGE SCALE GENOMIC DNA]</scope>
    <source>
        <strain evidence="2">km714</strain>
    </source>
</reference>
<comment type="caution">
    <text evidence="1">The sequence shown here is derived from an EMBL/GenBank/DDBJ whole genome shotgun (WGS) entry which is preliminary data.</text>
</comment>
<protein>
    <submittedName>
        <fullName evidence="1">Uncharacterized protein</fullName>
    </submittedName>
</protein>
<organism evidence="1 2">
    <name type="scientific">Legionella septentrionalis</name>
    <dbReference type="NCBI Taxonomy" id="2498109"/>
    <lineage>
        <taxon>Bacteria</taxon>
        <taxon>Pseudomonadati</taxon>
        <taxon>Pseudomonadota</taxon>
        <taxon>Gammaproteobacteria</taxon>
        <taxon>Legionellales</taxon>
        <taxon>Legionellaceae</taxon>
        <taxon>Legionella</taxon>
    </lineage>
</organism>
<dbReference type="Proteomes" id="UP000288012">
    <property type="component" value="Unassembled WGS sequence"/>
</dbReference>
<keyword evidence="2" id="KW-1185">Reference proteome</keyword>
<dbReference type="RefSeq" id="WP_126955014.1">
    <property type="nucleotide sequence ID" value="NZ_RZGR01000021.1"/>
</dbReference>
<proteinExistence type="predicted"/>
<evidence type="ECO:0000313" key="2">
    <source>
        <dbReference type="Proteomes" id="UP000288012"/>
    </source>
</evidence>